<evidence type="ECO:0000259" key="11">
    <source>
        <dbReference type="Pfam" id="PF01494"/>
    </source>
</evidence>
<dbReference type="Proteomes" id="UP001187734">
    <property type="component" value="Unassembled WGS sequence"/>
</dbReference>
<evidence type="ECO:0000313" key="13">
    <source>
        <dbReference type="Proteomes" id="UP001187734"/>
    </source>
</evidence>
<organism evidence="12 13">
    <name type="scientific">Fusarium torulosum</name>
    <dbReference type="NCBI Taxonomy" id="33205"/>
    <lineage>
        <taxon>Eukaryota</taxon>
        <taxon>Fungi</taxon>
        <taxon>Dikarya</taxon>
        <taxon>Ascomycota</taxon>
        <taxon>Pezizomycotina</taxon>
        <taxon>Sordariomycetes</taxon>
        <taxon>Hypocreomycetidae</taxon>
        <taxon>Hypocreales</taxon>
        <taxon>Nectriaceae</taxon>
        <taxon>Fusarium</taxon>
    </lineage>
</organism>
<dbReference type="InterPro" id="IPR050562">
    <property type="entry name" value="FAD_mOase_fung"/>
</dbReference>
<dbReference type="AlphaFoldDB" id="A0AAE8MMJ5"/>
<keyword evidence="4" id="KW-0285">Flavoprotein</keyword>
<gene>
    <name evidence="12" type="ORF">FTOL_12800</name>
</gene>
<dbReference type="GO" id="GO:0016020">
    <property type="term" value="C:membrane"/>
    <property type="evidence" value="ECO:0007669"/>
    <property type="project" value="UniProtKB-SubCell"/>
</dbReference>
<dbReference type="SUPFAM" id="SSF51905">
    <property type="entry name" value="FAD/NAD(P)-binding domain"/>
    <property type="match status" value="1"/>
</dbReference>
<dbReference type="PANTHER" id="PTHR47356">
    <property type="entry name" value="FAD-DEPENDENT MONOOXYGENASE ASQG-RELATED"/>
    <property type="match status" value="1"/>
</dbReference>
<dbReference type="EMBL" id="ONZP01000652">
    <property type="protein sequence ID" value="SPJ88905.1"/>
    <property type="molecule type" value="Genomic_DNA"/>
</dbReference>
<evidence type="ECO:0000256" key="6">
    <source>
        <dbReference type="ARBA" id="ARBA00022827"/>
    </source>
</evidence>
<proteinExistence type="inferred from homology"/>
<dbReference type="Pfam" id="PF01494">
    <property type="entry name" value="FAD_binding_3"/>
    <property type="match status" value="1"/>
</dbReference>
<evidence type="ECO:0000256" key="2">
    <source>
        <dbReference type="ARBA" id="ARBA00004370"/>
    </source>
</evidence>
<evidence type="ECO:0000256" key="7">
    <source>
        <dbReference type="ARBA" id="ARBA00022989"/>
    </source>
</evidence>
<protein>
    <submittedName>
        <fullName evidence="12">Related to hydroxylase</fullName>
    </submittedName>
</protein>
<dbReference type="GO" id="GO:0071949">
    <property type="term" value="F:FAD binding"/>
    <property type="evidence" value="ECO:0007669"/>
    <property type="project" value="InterPro"/>
</dbReference>
<comment type="caution">
    <text evidence="12">The sequence shown here is derived from an EMBL/GenBank/DDBJ whole genome shotgun (WGS) entry which is preliminary data.</text>
</comment>
<dbReference type="PRINTS" id="PR00420">
    <property type="entry name" value="RNGMNOXGNASE"/>
</dbReference>
<dbReference type="InterPro" id="IPR036188">
    <property type="entry name" value="FAD/NAD-bd_sf"/>
</dbReference>
<keyword evidence="7" id="KW-1133">Transmembrane helix</keyword>
<evidence type="ECO:0000256" key="10">
    <source>
        <dbReference type="ARBA" id="ARBA00023136"/>
    </source>
</evidence>
<evidence type="ECO:0000313" key="12">
    <source>
        <dbReference type="EMBL" id="SPJ88905.1"/>
    </source>
</evidence>
<keyword evidence="10" id="KW-0472">Membrane</keyword>
<feature type="domain" description="FAD-binding" evidence="11">
    <location>
        <begin position="4"/>
        <end position="172"/>
    </location>
</feature>
<keyword evidence="6" id="KW-0274">FAD</keyword>
<reference evidence="12" key="1">
    <citation type="submission" date="2018-03" db="EMBL/GenBank/DDBJ databases">
        <authorList>
            <person name="Guldener U."/>
        </authorList>
    </citation>
    <scope>NUCLEOTIDE SEQUENCE</scope>
</reference>
<keyword evidence="8" id="KW-0560">Oxidoreductase</keyword>
<evidence type="ECO:0000256" key="1">
    <source>
        <dbReference type="ARBA" id="ARBA00001974"/>
    </source>
</evidence>
<evidence type="ECO:0000256" key="4">
    <source>
        <dbReference type="ARBA" id="ARBA00022630"/>
    </source>
</evidence>
<dbReference type="Gene3D" id="3.50.50.60">
    <property type="entry name" value="FAD/NAD(P)-binding domain"/>
    <property type="match status" value="1"/>
</dbReference>
<evidence type="ECO:0000256" key="8">
    <source>
        <dbReference type="ARBA" id="ARBA00023002"/>
    </source>
</evidence>
<sequence>MGFKVIIVGGSVAGLSMANMLEQFDIDYVLLEAYPHIAPQVGASIGILPNGFRILDQLGCFQPILDIAGECRYTLGSMRGPDGLLLVPDSDTSLSVHFEKRVGYPSIFIDRQMLLQILYDNLKHKNRVLTKKRVTRLEIEMDGTRVYTEDGLVYEGDLVVGGDGIHSTVRDEMWRIGKEQSPGYFPEDEDSRVPVSTRCIFGISNRPSGYGSRSQQMVLGQGHSYLVIAAPKNRTYWFLFDGLPETKYGKEIPKYSKVDEEKLVKARRNDPITEDLTFGDLYDRKIISTLVPLEEYVFERWHYKRIITIGDSAHKATSGQGGNGAIESAALLVNALVRQLKLSPKGLSGTQIETTLAEVHALRYERSRQLVAQAHTLQMVVSQRLPFAGLIKRLLPCFGPTAFCDVVVPICTAAPKIEGIPVPRRSHFVPFEDELPAKPIKGDLVRRVPWVLASASLGALVYASIGKYDIGAGTAIFNIFHRCGAGGLLVTQTGQSSIGGFVASIIPTVSTWLVEGFRNRNVLDPLSWTSVSSVLYTLLGPSSTLPLLSLSSVLCSSPSTTQRSVDPRISRSIFPAVILGYVAPTAVALLPIRDTELKRRIGYIWQAYPLLCLAFTRGLATIRPRQKKRSKHQEAEGKANVKPIDFASESELEMYEDKDVAPLKLTHAAAFAACIAVPVATKLASATGLHTFENWSHSSLSEVLSFSESACVINAASGLIYSLYNAWELRSLGFLGTQQAVFGSLASLATLSLVGPGAMVAGISYWREHVISSLRSRCGY</sequence>
<keyword evidence="13" id="KW-1185">Reference proteome</keyword>
<dbReference type="GO" id="GO:0004497">
    <property type="term" value="F:monooxygenase activity"/>
    <property type="evidence" value="ECO:0007669"/>
    <property type="project" value="UniProtKB-KW"/>
</dbReference>
<keyword evidence="9" id="KW-0503">Monooxygenase</keyword>
<name>A0AAE8MMJ5_9HYPO</name>
<comment type="cofactor">
    <cofactor evidence="1">
        <name>FAD</name>
        <dbReference type="ChEBI" id="CHEBI:57692"/>
    </cofactor>
</comment>
<accession>A0AAE8MMJ5</accession>
<comment type="similarity">
    <text evidence="3">Belongs to the paxM FAD-dependent monooxygenase family.</text>
</comment>
<dbReference type="InterPro" id="IPR002938">
    <property type="entry name" value="FAD-bd"/>
</dbReference>
<evidence type="ECO:0000256" key="3">
    <source>
        <dbReference type="ARBA" id="ARBA00007992"/>
    </source>
</evidence>
<evidence type="ECO:0000256" key="5">
    <source>
        <dbReference type="ARBA" id="ARBA00022692"/>
    </source>
</evidence>
<keyword evidence="5" id="KW-0812">Transmembrane</keyword>
<evidence type="ECO:0000256" key="9">
    <source>
        <dbReference type="ARBA" id="ARBA00023033"/>
    </source>
</evidence>
<comment type="subcellular location">
    <subcellularLocation>
        <location evidence="2">Membrane</location>
    </subcellularLocation>
</comment>
<dbReference type="PANTHER" id="PTHR47356:SF2">
    <property type="entry name" value="FAD-BINDING DOMAIN-CONTAINING PROTEIN-RELATED"/>
    <property type="match status" value="1"/>
</dbReference>